<dbReference type="Pfam" id="PF13550">
    <property type="entry name" value="Phage-tail_3"/>
    <property type="match status" value="1"/>
</dbReference>
<dbReference type="InterPro" id="IPR053171">
    <property type="entry name" value="Viral_Tip_Attach_Protein"/>
</dbReference>
<keyword evidence="1" id="KW-1133">Transmembrane helix</keyword>
<keyword evidence="2" id="KW-0732">Signal</keyword>
<dbReference type="InterPro" id="IPR036116">
    <property type="entry name" value="FN3_sf"/>
</dbReference>
<dbReference type="AlphaFoldDB" id="A0A518H233"/>
<dbReference type="OrthoDB" id="109844at2"/>
<dbReference type="InterPro" id="IPR032876">
    <property type="entry name" value="J_dom"/>
</dbReference>
<reference evidence="4 5" key="1">
    <citation type="submission" date="2019-02" db="EMBL/GenBank/DDBJ databases">
        <title>Deep-cultivation of Planctomycetes and their phenomic and genomic characterization uncovers novel biology.</title>
        <authorList>
            <person name="Wiegand S."/>
            <person name="Jogler M."/>
            <person name="Boedeker C."/>
            <person name="Pinto D."/>
            <person name="Vollmers J."/>
            <person name="Rivas-Marin E."/>
            <person name="Kohn T."/>
            <person name="Peeters S.H."/>
            <person name="Heuer A."/>
            <person name="Rast P."/>
            <person name="Oberbeckmann S."/>
            <person name="Bunk B."/>
            <person name="Jeske O."/>
            <person name="Meyerdierks A."/>
            <person name="Storesund J.E."/>
            <person name="Kallscheuer N."/>
            <person name="Luecker S."/>
            <person name="Lage O.M."/>
            <person name="Pohl T."/>
            <person name="Merkel B.J."/>
            <person name="Hornburger P."/>
            <person name="Mueller R.-W."/>
            <person name="Bruemmer F."/>
            <person name="Labrenz M."/>
            <person name="Spormann A.M."/>
            <person name="Op den Camp H."/>
            <person name="Overmann J."/>
            <person name="Amann R."/>
            <person name="Jetten M.S.M."/>
            <person name="Mascher T."/>
            <person name="Medema M.H."/>
            <person name="Devos D.P."/>
            <person name="Kaster A.-K."/>
            <person name="Ovreas L."/>
            <person name="Rohde M."/>
            <person name="Galperin M.Y."/>
            <person name="Jogler C."/>
        </authorList>
    </citation>
    <scope>NUCLEOTIDE SEQUENCE [LARGE SCALE GENOMIC DNA]</scope>
    <source>
        <strain evidence="4 5">ElP</strain>
    </source>
</reference>
<keyword evidence="5" id="KW-1185">Reference proteome</keyword>
<keyword evidence="1" id="KW-0472">Membrane</keyword>
<feature type="chain" id="PRO_5022043603" description="Tip attachment protein J domain-containing protein" evidence="2">
    <location>
        <begin position="21"/>
        <end position="1002"/>
    </location>
</feature>
<feature type="transmembrane region" description="Helical" evidence="1">
    <location>
        <begin position="59"/>
        <end position="77"/>
    </location>
</feature>
<feature type="domain" description="Tip attachment protein J" evidence="3">
    <location>
        <begin position="420"/>
        <end position="584"/>
    </location>
</feature>
<dbReference type="EMBL" id="CP036426">
    <property type="protein sequence ID" value="QDV34893.1"/>
    <property type="molecule type" value="Genomic_DNA"/>
</dbReference>
<organism evidence="4 5">
    <name type="scientific">Tautonia plasticadhaerens</name>
    <dbReference type="NCBI Taxonomy" id="2527974"/>
    <lineage>
        <taxon>Bacteria</taxon>
        <taxon>Pseudomonadati</taxon>
        <taxon>Planctomycetota</taxon>
        <taxon>Planctomycetia</taxon>
        <taxon>Isosphaerales</taxon>
        <taxon>Isosphaeraceae</taxon>
        <taxon>Tautonia</taxon>
    </lineage>
</organism>
<sequence length="1002" mass="106340" precursor="true">MKRLLAALLVTSALTAPAFADPVTLTAAVAGAAVSASVAATPAFLLAGGAFAGLGLSTAFLGSIAGAVVATGINFLGSKALAKKPKGQNFQADAAGRVSMIRSSVESHKIIYGQARVSGPIVFITTTSSGPDSTGATVTGDNKFLHMVLPLAGHEVEEIGTLYLNDAPVTVGGDWVTSSPYAKQVEKTDTRIIAVASATRTYTTRNSTLTLSITTSAAHGLSVGQSIELKDLSDRSFAGRFVVSTVSSPTSIVCSVSNAAYAADASATGGNISVATASTQTQSYVRVSKHNGAANQTADTYLMAEAPEWTADHRLQGIAYAYLRFEFNADVFPTGIPNVSFLVKGKKLYDPRTGVTSWSDNWALCVRDYLYADYGFNCQPDEINDSYFIAAANIADEPVNLYAGGTQARYTCNGVVDTATAPLENLSSLLTAGAGAVTYVQGQFRIHAAAYDSPSGEIGLDMLAGDVQMDARPSRKELFNAVKGTYVDPNKQWQPTDFPAMTNATYEAQDGGERIFRDIELPFTTNAEAAQRIAKIIQEKGRQGIRVTIPVNHSALKHAVYDVVTLTNAQLGWTAKPFRILKWSMGVPGPILLELQEESSASYSWNFAEAHIVDAAPDTTLPSVFTVQPPGAVTITEEKYITRTGDGVKVRAIMDWGASPDGFLREYQPEYKLKPEVIWRQLSATKGVTATIEDIQPGEYDFRVKALNQLGVSSDYSTSSRQISGLLDAPQEPQNLTIATIGGMAYLYWDQTPDVDVRIGGKIVIRHSSDTGATWNQTISIGNPAPGAAACWAVPLKPGVYLLKAVDSSGIESAAYASVTADQATALTFANLTTLTEDPTFSGTKTGVIVDSGALKLTGAGEFDSIPDFDAVADLDAYGGTSVTGTYLFSGAMDLGSVKAVRLTGEVVAAITQIYDQIDSRSDSIDNWASFDGTDAAAGDARIYVRQTDDNPAGTPTWGAWQRLDSGEFFTRAFQFMLEMAVDDPTYNISVTSLSVHADEVT</sequence>
<accession>A0A518H233</accession>
<evidence type="ECO:0000256" key="2">
    <source>
        <dbReference type="SAM" id="SignalP"/>
    </source>
</evidence>
<dbReference type="PANTHER" id="PTHR36251">
    <property type="entry name" value="FELS-1 PROPHAGE HOST SPECIFICITY PROTEIN-RELATED"/>
    <property type="match status" value="1"/>
</dbReference>
<protein>
    <recommendedName>
        <fullName evidence="3">Tip attachment protein J domain-containing protein</fullName>
    </recommendedName>
</protein>
<evidence type="ECO:0000313" key="5">
    <source>
        <dbReference type="Proteomes" id="UP000317835"/>
    </source>
</evidence>
<evidence type="ECO:0000313" key="4">
    <source>
        <dbReference type="EMBL" id="QDV34893.1"/>
    </source>
</evidence>
<dbReference type="KEGG" id="tpla:ElP_27900"/>
<dbReference type="PANTHER" id="PTHR36251:SF2">
    <property type="entry name" value="GIFSY-2 PROPHAGE HOST SPECIFICITY PROTEIN J, PHAGE LAMBDA"/>
    <property type="match status" value="1"/>
</dbReference>
<dbReference type="Gene3D" id="2.60.40.10">
    <property type="entry name" value="Immunoglobulins"/>
    <property type="match status" value="1"/>
</dbReference>
<dbReference type="SUPFAM" id="SSF49265">
    <property type="entry name" value="Fibronectin type III"/>
    <property type="match status" value="1"/>
</dbReference>
<proteinExistence type="predicted"/>
<feature type="transmembrane region" description="Helical" evidence="1">
    <location>
        <begin position="30"/>
        <end position="52"/>
    </location>
</feature>
<dbReference type="InterPro" id="IPR003961">
    <property type="entry name" value="FN3_dom"/>
</dbReference>
<evidence type="ECO:0000256" key="1">
    <source>
        <dbReference type="SAM" id="Phobius"/>
    </source>
</evidence>
<name>A0A518H233_9BACT</name>
<dbReference type="InterPro" id="IPR013783">
    <property type="entry name" value="Ig-like_fold"/>
</dbReference>
<dbReference type="CDD" id="cd00063">
    <property type="entry name" value="FN3"/>
    <property type="match status" value="1"/>
</dbReference>
<feature type="signal peptide" evidence="2">
    <location>
        <begin position="1"/>
        <end position="20"/>
    </location>
</feature>
<dbReference type="RefSeq" id="WP_145270110.1">
    <property type="nucleotide sequence ID" value="NZ_CP036426.1"/>
</dbReference>
<dbReference type="Proteomes" id="UP000317835">
    <property type="component" value="Chromosome"/>
</dbReference>
<keyword evidence="1" id="KW-0812">Transmembrane</keyword>
<evidence type="ECO:0000259" key="3">
    <source>
        <dbReference type="Pfam" id="PF13550"/>
    </source>
</evidence>
<gene>
    <name evidence="4" type="ORF">ElP_27900</name>
</gene>